<keyword evidence="1" id="KW-0732">Signal</keyword>
<protein>
    <recommendedName>
        <fullName evidence="4">Type IX secretion system membrane protein PorP/SprF</fullName>
    </recommendedName>
</protein>
<dbReference type="OrthoDB" id="1493187at2"/>
<reference evidence="2 3" key="1">
    <citation type="submission" date="2014-10" db="EMBL/GenBank/DDBJ databases">
        <title>Pedobacter Kyungheensis.</title>
        <authorList>
            <person name="Anderson B.M."/>
            <person name="Newman J.D."/>
        </authorList>
    </citation>
    <scope>NUCLEOTIDE SEQUENCE [LARGE SCALE GENOMIC DNA]</scope>
    <source>
        <strain evidence="2 3">KACC 16221</strain>
    </source>
</reference>
<evidence type="ECO:0000313" key="2">
    <source>
        <dbReference type="EMBL" id="KIA92582.1"/>
    </source>
</evidence>
<accession>A0A0C1FHX8</accession>
<name>A0A0C1FHX8_9SPHI</name>
<dbReference type="NCBIfam" id="TIGR03519">
    <property type="entry name" value="T9SS_PorP_fam"/>
    <property type="match status" value="1"/>
</dbReference>
<dbReference type="Proteomes" id="UP000031246">
    <property type="component" value="Unassembled WGS sequence"/>
</dbReference>
<comment type="caution">
    <text evidence="2">The sequence shown here is derived from an EMBL/GenBank/DDBJ whole genome shotgun (WGS) entry which is preliminary data.</text>
</comment>
<organism evidence="2 3">
    <name type="scientific">Pedobacter kyungheensis</name>
    <dbReference type="NCBI Taxonomy" id="1069985"/>
    <lineage>
        <taxon>Bacteria</taxon>
        <taxon>Pseudomonadati</taxon>
        <taxon>Bacteroidota</taxon>
        <taxon>Sphingobacteriia</taxon>
        <taxon>Sphingobacteriales</taxon>
        <taxon>Sphingobacteriaceae</taxon>
        <taxon>Pedobacter</taxon>
    </lineage>
</organism>
<evidence type="ECO:0000256" key="1">
    <source>
        <dbReference type="SAM" id="SignalP"/>
    </source>
</evidence>
<keyword evidence="3" id="KW-1185">Reference proteome</keyword>
<dbReference type="RefSeq" id="WP_039478101.1">
    <property type="nucleotide sequence ID" value="NZ_JSYN01000019.1"/>
</dbReference>
<dbReference type="Pfam" id="PF11751">
    <property type="entry name" value="PorP_SprF"/>
    <property type="match status" value="1"/>
</dbReference>
<evidence type="ECO:0000313" key="3">
    <source>
        <dbReference type="Proteomes" id="UP000031246"/>
    </source>
</evidence>
<feature type="chain" id="PRO_5002132367" description="Type IX secretion system membrane protein PorP/SprF" evidence="1">
    <location>
        <begin position="23"/>
        <end position="326"/>
    </location>
</feature>
<evidence type="ECO:0008006" key="4">
    <source>
        <dbReference type="Google" id="ProtNLM"/>
    </source>
</evidence>
<dbReference type="InterPro" id="IPR019861">
    <property type="entry name" value="PorP/SprF_Bacteroidetes"/>
</dbReference>
<sequence length="326" mass="36465">MIRLKKISIVLVICLASLRTYSQQDAQYGQYVFNGMYINPAYTGYKEELYLQAFARAQWTGVKGAPQSLSVSADEAINDESLGIGGIITKDKIGAQSALNISANFAYRIKLDRTETNVLAFGLGVGVMQLGLNGSLLDPIEQGDNRIPTGNVSQIMPDIRAGIHYSNEKFFIGFAANNLLSKTLSVFSDYSMLNVKVQPHFYLSSGLALPLTDDFVFKPTFLIKDDLHGPTSLDLNAFLLVKERFWLGAVYRTSIKLYPKQNLESNTRDRAAIGLISELFVRQNLRIGYGYDYSLNKLGNYDYGSHEISVGYYLVTKKSRRPKCYF</sequence>
<gene>
    <name evidence="2" type="ORF">OC25_16180</name>
</gene>
<feature type="signal peptide" evidence="1">
    <location>
        <begin position="1"/>
        <end position="22"/>
    </location>
</feature>
<dbReference type="EMBL" id="JSYN01000019">
    <property type="protein sequence ID" value="KIA92582.1"/>
    <property type="molecule type" value="Genomic_DNA"/>
</dbReference>
<proteinExistence type="predicted"/>
<dbReference type="AlphaFoldDB" id="A0A0C1FHX8"/>